<keyword evidence="3" id="KW-1185">Reference proteome</keyword>
<evidence type="ECO:0000313" key="2">
    <source>
        <dbReference type="EMBL" id="KYN23210.1"/>
    </source>
</evidence>
<evidence type="ECO:0008006" key="4">
    <source>
        <dbReference type="Google" id="ProtNLM"/>
    </source>
</evidence>
<proteinExistence type="predicted"/>
<dbReference type="STRING" id="471704.A0A151JCE9"/>
<protein>
    <recommendedName>
        <fullName evidence="4">Nuclease HARBI1</fullName>
    </recommendedName>
</protein>
<evidence type="ECO:0000313" key="3">
    <source>
        <dbReference type="Proteomes" id="UP000078492"/>
    </source>
</evidence>
<keyword evidence="1" id="KW-0812">Transmembrane</keyword>
<sequence>MNEYDNNQYYWFLFILYFYLLLNRRRTNRCIWVRNIFHETQRREAGAQRLINEMCFMERNKYLNYLRVTPEQFDFLLGLIGPHITKSVTILRSPILPATRLALTLRYLASGDSMVSLSYQFRIGKSTVSKIILETTTAIWNVLQPIVLKQPTEHDWKRIAKEFNDKWNFVNCIGAIDGKHYYSGLLNIKKQNNSLNLQTDTEGLHKSYIPIINKV</sequence>
<accession>A0A151JCE9</accession>
<keyword evidence="1" id="KW-0472">Membrane</keyword>
<feature type="transmembrane region" description="Helical" evidence="1">
    <location>
        <begin position="6"/>
        <end position="22"/>
    </location>
</feature>
<keyword evidence="1" id="KW-1133">Transmembrane helix</keyword>
<dbReference type="Proteomes" id="UP000078492">
    <property type="component" value="Unassembled WGS sequence"/>
</dbReference>
<dbReference type="EMBL" id="KQ979049">
    <property type="protein sequence ID" value="KYN23210.1"/>
    <property type="molecule type" value="Genomic_DNA"/>
</dbReference>
<reference evidence="2 3" key="1">
    <citation type="submission" date="2015-09" db="EMBL/GenBank/DDBJ databases">
        <title>Trachymyrmex cornetzi WGS genome.</title>
        <authorList>
            <person name="Nygaard S."/>
            <person name="Hu H."/>
            <person name="Boomsma J."/>
            <person name="Zhang G."/>
        </authorList>
    </citation>
    <scope>NUCLEOTIDE SEQUENCE [LARGE SCALE GENOMIC DNA]</scope>
    <source>
        <strain evidence="2">Tcor2-1</strain>
        <tissue evidence="2">Whole body</tissue>
    </source>
</reference>
<name>A0A151JCE9_9HYME</name>
<dbReference type="AlphaFoldDB" id="A0A151JCE9"/>
<gene>
    <name evidence="2" type="ORF">ALC57_04376</name>
</gene>
<evidence type="ECO:0000256" key="1">
    <source>
        <dbReference type="SAM" id="Phobius"/>
    </source>
</evidence>
<organism evidence="2 3">
    <name type="scientific">Trachymyrmex cornetzi</name>
    <dbReference type="NCBI Taxonomy" id="471704"/>
    <lineage>
        <taxon>Eukaryota</taxon>
        <taxon>Metazoa</taxon>
        <taxon>Ecdysozoa</taxon>
        <taxon>Arthropoda</taxon>
        <taxon>Hexapoda</taxon>
        <taxon>Insecta</taxon>
        <taxon>Pterygota</taxon>
        <taxon>Neoptera</taxon>
        <taxon>Endopterygota</taxon>
        <taxon>Hymenoptera</taxon>
        <taxon>Apocrita</taxon>
        <taxon>Aculeata</taxon>
        <taxon>Formicoidea</taxon>
        <taxon>Formicidae</taxon>
        <taxon>Myrmicinae</taxon>
        <taxon>Trachymyrmex</taxon>
    </lineage>
</organism>